<dbReference type="AlphaFoldDB" id="A0A0M3IQ34"/>
<keyword evidence="1" id="KW-1185">Reference proteome</keyword>
<dbReference type="WBParaSite" id="ALUE_0002086201-mRNA-1">
    <property type="protein sequence ID" value="ALUE_0002086201-mRNA-1"/>
    <property type="gene ID" value="ALUE_0002086201"/>
</dbReference>
<protein>
    <submittedName>
        <fullName evidence="2">RanBD1 domain-containing protein</fullName>
    </submittedName>
</protein>
<sequence length="87" mass="9911">MIKIMAKTEWRKEVKEDWLSESGLSGIFFLKKSSKEERAPPEGIDDKAGEKVLPTASQQHGFNTTANDPSSHKEKCNDFTFFFEVDN</sequence>
<evidence type="ECO:0000313" key="2">
    <source>
        <dbReference type="WBParaSite" id="ALUE_0002086201-mRNA-1"/>
    </source>
</evidence>
<reference evidence="2" key="1">
    <citation type="submission" date="2017-02" db="UniProtKB">
        <authorList>
            <consortium name="WormBaseParasite"/>
        </authorList>
    </citation>
    <scope>IDENTIFICATION</scope>
</reference>
<evidence type="ECO:0000313" key="1">
    <source>
        <dbReference type="Proteomes" id="UP000036681"/>
    </source>
</evidence>
<dbReference type="Proteomes" id="UP000036681">
    <property type="component" value="Unplaced"/>
</dbReference>
<accession>A0A0M3IQ34</accession>
<proteinExistence type="predicted"/>
<organism evidence="1 2">
    <name type="scientific">Ascaris lumbricoides</name>
    <name type="common">Giant roundworm</name>
    <dbReference type="NCBI Taxonomy" id="6252"/>
    <lineage>
        <taxon>Eukaryota</taxon>
        <taxon>Metazoa</taxon>
        <taxon>Ecdysozoa</taxon>
        <taxon>Nematoda</taxon>
        <taxon>Chromadorea</taxon>
        <taxon>Rhabditida</taxon>
        <taxon>Spirurina</taxon>
        <taxon>Ascaridomorpha</taxon>
        <taxon>Ascaridoidea</taxon>
        <taxon>Ascarididae</taxon>
        <taxon>Ascaris</taxon>
    </lineage>
</organism>
<name>A0A0M3IQ34_ASCLU</name>